<dbReference type="Proteomes" id="UP001165042">
    <property type="component" value="Unassembled WGS sequence"/>
</dbReference>
<feature type="transmembrane region" description="Helical" evidence="1">
    <location>
        <begin position="108"/>
        <end position="126"/>
    </location>
</feature>
<keyword evidence="1" id="KW-1133">Transmembrane helix</keyword>
<dbReference type="AlphaFoldDB" id="A0A9W6V8X1"/>
<protein>
    <submittedName>
        <fullName evidence="2">Uncharacterized protein</fullName>
    </submittedName>
</protein>
<keyword evidence="1" id="KW-0472">Membrane</keyword>
<name>A0A9W6V8X1_9PSEU</name>
<organism evidence="2 3">
    <name type="scientific">Actinokineospora globicatena</name>
    <dbReference type="NCBI Taxonomy" id="103729"/>
    <lineage>
        <taxon>Bacteria</taxon>
        <taxon>Bacillati</taxon>
        <taxon>Actinomycetota</taxon>
        <taxon>Actinomycetes</taxon>
        <taxon>Pseudonocardiales</taxon>
        <taxon>Pseudonocardiaceae</taxon>
        <taxon>Actinokineospora</taxon>
    </lineage>
</organism>
<comment type="caution">
    <text evidence="2">The sequence shown here is derived from an EMBL/GenBank/DDBJ whole genome shotgun (WGS) entry which is preliminary data.</text>
</comment>
<dbReference type="EMBL" id="BSSD01000001">
    <property type="protein sequence ID" value="GLW90411.1"/>
    <property type="molecule type" value="Genomic_DNA"/>
</dbReference>
<gene>
    <name evidence="2" type="ORF">Aglo03_12270</name>
</gene>
<feature type="transmembrane region" description="Helical" evidence="1">
    <location>
        <begin position="157"/>
        <end position="173"/>
    </location>
</feature>
<evidence type="ECO:0000256" key="1">
    <source>
        <dbReference type="SAM" id="Phobius"/>
    </source>
</evidence>
<keyword evidence="1" id="KW-0812">Transmembrane</keyword>
<keyword evidence="3" id="KW-1185">Reference proteome</keyword>
<feature type="transmembrane region" description="Helical" evidence="1">
    <location>
        <begin position="133"/>
        <end position="151"/>
    </location>
</feature>
<sequence length="189" mass="19721">MVVSAAVAVVLVCLFGYWTVRETAIEAARACPETCLTHETATIVDTEFYPGGEHGGSGSTITIELASGARYEIPGIGPTASQITADTWGGTLIRAGGTWIDQGWATPIWRFFAVPPLFALLAFTLFSLAGRPVLGVGAAVLGALLAVVAIVARVVPWWPPVALALVALLLLKPRRPAYQHARGGAVTSG</sequence>
<accession>A0A9W6V8X1</accession>
<evidence type="ECO:0000313" key="3">
    <source>
        <dbReference type="Proteomes" id="UP001165042"/>
    </source>
</evidence>
<evidence type="ECO:0000313" key="2">
    <source>
        <dbReference type="EMBL" id="GLW90411.1"/>
    </source>
</evidence>
<proteinExistence type="predicted"/>
<reference evidence="2" key="1">
    <citation type="submission" date="2023-02" db="EMBL/GenBank/DDBJ databases">
        <title>Actinokineospora globicatena NBRC 15670.</title>
        <authorList>
            <person name="Ichikawa N."/>
            <person name="Sato H."/>
            <person name="Tonouchi N."/>
        </authorList>
    </citation>
    <scope>NUCLEOTIDE SEQUENCE</scope>
    <source>
        <strain evidence="2">NBRC 15670</strain>
    </source>
</reference>